<protein>
    <submittedName>
        <fullName evidence="1">Uncharacterized protein</fullName>
    </submittedName>
</protein>
<sequence>MVCPRGSGKTVTLQLPQLLGDIVGEDPGQLLLLDNMDNIEILFDVHLKQDPLHLLQGLFGSNTVGPPGMKRSGPRSKT</sequence>
<organism evidence="1 2">
    <name type="scientific">Candidatus Methylacidiphilum infernorum</name>
    <dbReference type="NCBI Taxonomy" id="511746"/>
    <lineage>
        <taxon>Bacteria</taxon>
        <taxon>Pseudomonadati</taxon>
        <taxon>Verrucomicrobiota</taxon>
        <taxon>Methylacidiphilae</taxon>
        <taxon>Methylacidiphilales</taxon>
        <taxon>Methylacidiphilaceae</taxon>
        <taxon>Methylacidiphilum (ex Ratnadevi et al. 2023)</taxon>
    </lineage>
</organism>
<evidence type="ECO:0000313" key="2">
    <source>
        <dbReference type="Proteomes" id="UP000663088"/>
    </source>
</evidence>
<proteinExistence type="predicted"/>
<reference evidence="1 2" key="1">
    <citation type="submission" date="2020-12" db="EMBL/GenBank/DDBJ databases">
        <authorList>
            <person name="Awala S.I."/>
            <person name="Gwak J.-H."/>
            <person name="Kim S.-J."/>
            <person name="Rhee S.-K."/>
        </authorList>
    </citation>
    <scope>NUCLEOTIDE SEQUENCE [LARGE SCALE GENOMIC DNA]</scope>
    <source>
        <strain evidence="1 2">IT5</strain>
    </source>
</reference>
<dbReference type="Proteomes" id="UP000663088">
    <property type="component" value="Chromosome"/>
</dbReference>
<dbReference type="RefSeq" id="WP_206844327.1">
    <property type="nucleotide sequence ID" value="NZ_CP065956.1"/>
</dbReference>
<name>A0ABX7PTL4_9BACT</name>
<evidence type="ECO:0000313" key="1">
    <source>
        <dbReference type="EMBL" id="QSR86099.1"/>
    </source>
</evidence>
<gene>
    <name evidence="1" type="ORF">EM20IM_06185</name>
</gene>
<keyword evidence="2" id="KW-1185">Reference proteome</keyword>
<accession>A0ABX7PTL4</accession>
<dbReference type="EMBL" id="CP065956">
    <property type="protein sequence ID" value="QSR86099.1"/>
    <property type="molecule type" value="Genomic_DNA"/>
</dbReference>